<dbReference type="AlphaFoldDB" id="A0A358HS97"/>
<gene>
    <name evidence="1" type="ORF">DEF21_09155</name>
</gene>
<reference evidence="1 2" key="1">
    <citation type="journal article" date="2018" name="Nat. Biotechnol.">
        <title>A standardized bacterial taxonomy based on genome phylogeny substantially revises the tree of life.</title>
        <authorList>
            <person name="Parks D.H."/>
            <person name="Chuvochina M."/>
            <person name="Waite D.W."/>
            <person name="Rinke C."/>
            <person name="Skarshewski A."/>
            <person name="Chaumeil P.A."/>
            <person name="Hugenholtz P."/>
        </authorList>
    </citation>
    <scope>NUCLEOTIDE SEQUENCE [LARGE SCALE GENOMIC DNA]</scope>
    <source>
        <strain evidence="1">UBA8707</strain>
    </source>
</reference>
<organism evidence="1 2">
    <name type="scientific">Thalassospira lucentensis</name>
    <dbReference type="NCBI Taxonomy" id="168935"/>
    <lineage>
        <taxon>Bacteria</taxon>
        <taxon>Pseudomonadati</taxon>
        <taxon>Pseudomonadota</taxon>
        <taxon>Alphaproteobacteria</taxon>
        <taxon>Rhodospirillales</taxon>
        <taxon>Thalassospiraceae</taxon>
        <taxon>Thalassospira</taxon>
    </lineage>
</organism>
<protein>
    <submittedName>
        <fullName evidence="1">FAD-binding oxidoreductase</fullName>
    </submittedName>
</protein>
<evidence type="ECO:0000313" key="1">
    <source>
        <dbReference type="EMBL" id="HBU98056.1"/>
    </source>
</evidence>
<name>A0A358HS97_9PROT</name>
<proteinExistence type="predicted"/>
<dbReference type="Proteomes" id="UP000264753">
    <property type="component" value="Unassembled WGS sequence"/>
</dbReference>
<accession>A0A358HS97</accession>
<comment type="caution">
    <text evidence="1">The sequence shown here is derived from an EMBL/GenBank/DDBJ whole genome shotgun (WGS) entry which is preliminary data.</text>
</comment>
<dbReference type="EMBL" id="DOOG01000074">
    <property type="protein sequence ID" value="HBU98056.1"/>
    <property type="molecule type" value="Genomic_DNA"/>
</dbReference>
<evidence type="ECO:0000313" key="2">
    <source>
        <dbReference type="Proteomes" id="UP000264753"/>
    </source>
</evidence>
<feature type="non-terminal residue" evidence="1">
    <location>
        <position position="57"/>
    </location>
</feature>
<sequence>MPEPDQHTLARRKDIIAAMKDVIPSPGGVIVDEDQLRPYECDGLMAYRQLPMIVVLP</sequence>